<gene>
    <name evidence="4" type="ORF">C4K46_05655</name>
</gene>
<organism evidence="4 5">
    <name type="scientific">Streptococcus oricebi</name>
    <dbReference type="NCBI Taxonomy" id="1547447"/>
    <lineage>
        <taxon>Bacteria</taxon>
        <taxon>Bacillati</taxon>
        <taxon>Bacillota</taxon>
        <taxon>Bacilli</taxon>
        <taxon>Lactobacillales</taxon>
        <taxon>Streptococcaceae</taxon>
        <taxon>Streptococcus</taxon>
    </lineage>
</organism>
<evidence type="ECO:0000256" key="1">
    <source>
        <dbReference type="ARBA" id="ARBA00022679"/>
    </source>
</evidence>
<evidence type="ECO:0000313" key="4">
    <source>
        <dbReference type="EMBL" id="MBP2623424.1"/>
    </source>
</evidence>
<reference evidence="4 5" key="1">
    <citation type="submission" date="2018-02" db="EMBL/GenBank/DDBJ databases">
        <title>Draft genome sequence of Streptococcus oricebi CCUG 70868T type strain.</title>
        <authorList>
            <person name="Mendez V."/>
            <person name="Salva-Serra F."/>
            <person name="Jaen-Luchoro D."/>
            <person name="Gonzales-Siles L."/>
            <person name="Karlsson R."/>
            <person name="Engstrom-Jakobsson H."/>
            <person name="Busquets A."/>
            <person name="Gomila M."/>
            <person name="Pineiro-Iglesias B."/>
            <person name="Bennasar-Figueras A."/>
            <person name="Seeger M."/>
            <person name="Moore E."/>
        </authorList>
    </citation>
    <scope>NUCLEOTIDE SEQUENCE [LARGE SCALE GENOMIC DNA]</scope>
    <source>
        <strain evidence="4 5">CCUG 70868</strain>
    </source>
</reference>
<keyword evidence="5" id="KW-1185">Reference proteome</keyword>
<proteinExistence type="predicted"/>
<dbReference type="InterPro" id="IPR016181">
    <property type="entry name" value="Acyl_CoA_acyltransferase"/>
</dbReference>
<dbReference type="Pfam" id="PF00583">
    <property type="entry name" value="Acetyltransf_1"/>
    <property type="match status" value="1"/>
</dbReference>
<dbReference type="PROSITE" id="PS51186">
    <property type="entry name" value="GNAT"/>
    <property type="match status" value="1"/>
</dbReference>
<name>A0ABS5B3L5_9STRE</name>
<dbReference type="InterPro" id="IPR051635">
    <property type="entry name" value="SNAT-like"/>
</dbReference>
<dbReference type="PANTHER" id="PTHR10908">
    <property type="entry name" value="SEROTONIN N-ACETYLTRANSFERASE"/>
    <property type="match status" value="1"/>
</dbReference>
<dbReference type="SUPFAM" id="SSF55729">
    <property type="entry name" value="Acyl-CoA N-acyltransferases (Nat)"/>
    <property type="match status" value="1"/>
</dbReference>
<dbReference type="EMBL" id="PRDG01000003">
    <property type="protein sequence ID" value="MBP2623424.1"/>
    <property type="molecule type" value="Genomic_DNA"/>
</dbReference>
<comment type="caution">
    <text evidence="4">The sequence shown here is derived from an EMBL/GenBank/DDBJ whole genome shotgun (WGS) entry which is preliminary data.</text>
</comment>
<dbReference type="PANTHER" id="PTHR10908:SF0">
    <property type="entry name" value="SEROTONIN N-ACETYLTRANSFERASE"/>
    <property type="match status" value="1"/>
</dbReference>
<feature type="domain" description="N-acetyltransferase" evidence="3">
    <location>
        <begin position="1"/>
        <end position="161"/>
    </location>
</feature>
<accession>A0ABS5B3L5</accession>
<evidence type="ECO:0000313" key="5">
    <source>
        <dbReference type="Proteomes" id="UP001519296"/>
    </source>
</evidence>
<keyword evidence="2" id="KW-0012">Acyltransferase</keyword>
<evidence type="ECO:0000256" key="2">
    <source>
        <dbReference type="ARBA" id="ARBA00023315"/>
    </source>
</evidence>
<keyword evidence="1" id="KW-0808">Transferase</keyword>
<protein>
    <submittedName>
        <fullName evidence="4">GNAT family N-acetyltransferase</fullName>
    </submittedName>
</protein>
<dbReference type="InterPro" id="IPR000182">
    <property type="entry name" value="GNAT_dom"/>
</dbReference>
<evidence type="ECO:0000259" key="3">
    <source>
        <dbReference type="PROSITE" id="PS51186"/>
    </source>
</evidence>
<dbReference type="Proteomes" id="UP001519296">
    <property type="component" value="Unassembled WGS sequence"/>
</dbReference>
<sequence length="167" mass="18759">MKIRPASRADLEAIYAIELDNFSPEEAMAKEVLGTHIDTIKTSFLVAEKDGKILGYLEGPVTASRHLEDRSFTSRLQDDPHLVGGYISITSLSIAREAQGMKLGQKLLAAMKELATEDQRQGINLTCHDYLIGYYEKQGFVNEGLSQSTYANQVWYDLVWDNPDYHS</sequence>
<dbReference type="Gene3D" id="3.40.630.30">
    <property type="match status" value="1"/>
</dbReference>
<dbReference type="RefSeq" id="WP_209627922.1">
    <property type="nucleotide sequence ID" value="NZ_PRDG01000003.1"/>
</dbReference>
<dbReference type="CDD" id="cd04301">
    <property type="entry name" value="NAT_SF"/>
    <property type="match status" value="1"/>
</dbReference>